<dbReference type="OrthoDB" id="6380398at2759"/>
<dbReference type="EMBL" id="LSSK01000783">
    <property type="protein sequence ID" value="OMH81913.1"/>
    <property type="molecule type" value="Genomic_DNA"/>
</dbReference>
<keyword evidence="5" id="KW-0732">Signal</keyword>
<evidence type="ECO:0000259" key="6">
    <source>
        <dbReference type="PROSITE" id="PS50240"/>
    </source>
</evidence>
<dbReference type="Proteomes" id="UP000188320">
    <property type="component" value="Unassembled WGS sequence"/>
</dbReference>
<comment type="caution">
    <text evidence="7">The sequence shown here is derived from an EMBL/GenBank/DDBJ whole genome shotgun (WGS) entry which is preliminary data.</text>
</comment>
<dbReference type="PRINTS" id="PR00722">
    <property type="entry name" value="CHYMOTRYPSIN"/>
</dbReference>
<accession>A0A1R1PLV1</accession>
<dbReference type="Pfam" id="PF00089">
    <property type="entry name" value="Trypsin"/>
    <property type="match status" value="1"/>
</dbReference>
<evidence type="ECO:0000256" key="1">
    <source>
        <dbReference type="ARBA" id="ARBA00007664"/>
    </source>
</evidence>
<evidence type="ECO:0000256" key="5">
    <source>
        <dbReference type="SAM" id="SignalP"/>
    </source>
</evidence>
<dbReference type="InterPro" id="IPR001314">
    <property type="entry name" value="Peptidase_S1A"/>
</dbReference>
<gene>
    <name evidence="7" type="ORF">AX774_g4617</name>
</gene>
<feature type="transmembrane region" description="Helical" evidence="4">
    <location>
        <begin position="376"/>
        <end position="395"/>
    </location>
</feature>
<comment type="similarity">
    <text evidence="1">Belongs to the peptidase S1 family.</text>
</comment>
<dbReference type="PANTHER" id="PTHR24276:SF98">
    <property type="entry name" value="FI18310P1-RELATED"/>
    <property type="match status" value="1"/>
</dbReference>
<reference evidence="8" key="1">
    <citation type="submission" date="2017-01" db="EMBL/GenBank/DDBJ databases">
        <authorList>
            <person name="Wang Y."/>
            <person name="White M."/>
            <person name="Kvist S."/>
            <person name="Moncalvo J.-M."/>
        </authorList>
    </citation>
    <scope>NUCLEOTIDE SEQUENCE [LARGE SCALE GENOMIC DNA]</scope>
    <source>
        <strain evidence="8">COL-18-3</strain>
    </source>
</reference>
<dbReference type="PROSITE" id="PS50240">
    <property type="entry name" value="TRYPSIN_DOM"/>
    <property type="match status" value="1"/>
</dbReference>
<name>A0A1R1PLV1_ZANCU</name>
<keyword evidence="4" id="KW-0472">Membrane</keyword>
<dbReference type="SUPFAM" id="SSF50494">
    <property type="entry name" value="Trypsin-like serine proteases"/>
    <property type="match status" value="1"/>
</dbReference>
<evidence type="ECO:0000256" key="2">
    <source>
        <dbReference type="ARBA" id="ARBA00023157"/>
    </source>
</evidence>
<dbReference type="PROSITE" id="PS00135">
    <property type="entry name" value="TRYPSIN_SER"/>
    <property type="match status" value="1"/>
</dbReference>
<dbReference type="FunFam" id="2.40.10.10:FF:000068">
    <property type="entry name" value="transmembrane protease serine 2"/>
    <property type="match status" value="1"/>
</dbReference>
<dbReference type="GO" id="GO:0006508">
    <property type="term" value="P:proteolysis"/>
    <property type="evidence" value="ECO:0007669"/>
    <property type="project" value="UniProtKB-KW"/>
</dbReference>
<keyword evidence="3" id="KW-0720">Serine protease</keyword>
<dbReference type="CDD" id="cd00190">
    <property type="entry name" value="Tryp_SPc"/>
    <property type="match status" value="1"/>
</dbReference>
<keyword evidence="4" id="KW-1133">Transmembrane helix</keyword>
<keyword evidence="4" id="KW-0812">Transmembrane</keyword>
<dbReference type="InterPro" id="IPR001254">
    <property type="entry name" value="Trypsin_dom"/>
</dbReference>
<dbReference type="InterPro" id="IPR033116">
    <property type="entry name" value="TRYPSIN_SER"/>
</dbReference>
<keyword evidence="3" id="KW-0645">Protease</keyword>
<evidence type="ECO:0000313" key="7">
    <source>
        <dbReference type="EMBL" id="OMH81913.1"/>
    </source>
</evidence>
<sequence length="396" mass="41875">MSLTFKYVVSLLFLFQTPCLSTNLARAVARDFKAVGRIINGETVSIQSFPFIVSISIASASEKRWCTGSLISDSVVVTAGHCLNSNDAAVSPSQVSVSAGSVYNYLMNSNRYNASNVYIHPEYSSKDQLLNDIGLIALVSPVPSTVATPVSIYSGKIPDGVVFSTAGWGVTSLDANATISNVLLQIPLSSSSSSTCKIVNPKWTNNDGATICSIVVNSQDSCSGDSGGPLMLTSNTSTSIAGLTSYGYAPGVSTDVGRCGINGGAGIYTHIYYYMDWITSIVNIYKKTDTTSELGHPDNSTSAASVSTNDSTFSLALGTTTQGQQASTSTEIKSTPNATQTQSQLNAFSEHPSDKIDSLASSDSVYSSAFAPGTRYLYTNLLIHTIIQVFIWIFLV</sequence>
<dbReference type="PANTHER" id="PTHR24276">
    <property type="entry name" value="POLYSERASE-RELATED"/>
    <property type="match status" value="1"/>
</dbReference>
<dbReference type="InterPro" id="IPR050430">
    <property type="entry name" value="Peptidase_S1"/>
</dbReference>
<feature type="chain" id="PRO_5013068344" evidence="5">
    <location>
        <begin position="22"/>
        <end position="396"/>
    </location>
</feature>
<protein>
    <submittedName>
        <fullName evidence="7">Clotting factor B</fullName>
    </submittedName>
</protein>
<dbReference type="Gene3D" id="2.40.10.10">
    <property type="entry name" value="Trypsin-like serine proteases"/>
    <property type="match status" value="1"/>
</dbReference>
<keyword evidence="3" id="KW-0378">Hydrolase</keyword>
<dbReference type="AlphaFoldDB" id="A0A1R1PLV1"/>
<dbReference type="InterPro" id="IPR018114">
    <property type="entry name" value="TRYPSIN_HIS"/>
</dbReference>
<dbReference type="PROSITE" id="PS00134">
    <property type="entry name" value="TRYPSIN_HIS"/>
    <property type="match status" value="1"/>
</dbReference>
<organism evidence="7 8">
    <name type="scientific">Zancudomyces culisetae</name>
    <name type="common">Gut fungus</name>
    <name type="synonym">Smittium culisetae</name>
    <dbReference type="NCBI Taxonomy" id="1213189"/>
    <lineage>
        <taxon>Eukaryota</taxon>
        <taxon>Fungi</taxon>
        <taxon>Fungi incertae sedis</taxon>
        <taxon>Zoopagomycota</taxon>
        <taxon>Kickxellomycotina</taxon>
        <taxon>Harpellomycetes</taxon>
        <taxon>Harpellales</taxon>
        <taxon>Legeriomycetaceae</taxon>
        <taxon>Zancudomyces</taxon>
    </lineage>
</organism>
<keyword evidence="8" id="KW-1185">Reference proteome</keyword>
<dbReference type="SMART" id="SM00020">
    <property type="entry name" value="Tryp_SPc"/>
    <property type="match status" value="1"/>
</dbReference>
<dbReference type="InterPro" id="IPR009003">
    <property type="entry name" value="Peptidase_S1_PA"/>
</dbReference>
<evidence type="ECO:0000256" key="3">
    <source>
        <dbReference type="RuleBase" id="RU363034"/>
    </source>
</evidence>
<evidence type="ECO:0000313" key="8">
    <source>
        <dbReference type="Proteomes" id="UP000188320"/>
    </source>
</evidence>
<proteinExistence type="inferred from homology"/>
<keyword evidence="2" id="KW-1015">Disulfide bond</keyword>
<feature type="signal peptide" evidence="5">
    <location>
        <begin position="1"/>
        <end position="21"/>
    </location>
</feature>
<evidence type="ECO:0000256" key="4">
    <source>
        <dbReference type="SAM" id="Phobius"/>
    </source>
</evidence>
<dbReference type="GO" id="GO:0004252">
    <property type="term" value="F:serine-type endopeptidase activity"/>
    <property type="evidence" value="ECO:0007669"/>
    <property type="project" value="InterPro"/>
</dbReference>
<feature type="domain" description="Peptidase S1" evidence="6">
    <location>
        <begin position="38"/>
        <end position="283"/>
    </location>
</feature>
<dbReference type="InterPro" id="IPR043504">
    <property type="entry name" value="Peptidase_S1_PA_chymotrypsin"/>
</dbReference>